<dbReference type="Pfam" id="PF09637">
    <property type="entry name" value="Med18"/>
    <property type="match status" value="1"/>
</dbReference>
<dbReference type="EMBL" id="MU251247">
    <property type="protein sequence ID" value="KAG9256545.1"/>
    <property type="molecule type" value="Genomic_DNA"/>
</dbReference>
<keyword evidence="1" id="KW-0804">Transcription</keyword>
<keyword evidence="1" id="KW-0010">Activator</keyword>
<accession>A0A9P8CRW2</accession>
<dbReference type="GO" id="GO:0003712">
    <property type="term" value="F:transcription coregulator activity"/>
    <property type="evidence" value="ECO:0007669"/>
    <property type="project" value="InterPro"/>
</dbReference>
<protein>
    <recommendedName>
        <fullName evidence="1">Mediator of RNA polymerase II transcription subunit 18</fullName>
    </recommendedName>
    <alternativeName>
        <fullName evidence="1">Mediator complex subunit 18</fullName>
    </alternativeName>
</protein>
<proteinExistence type="inferred from homology"/>
<sequence>MYELFLTALIEEGDLGAALSVLSGICGMQSWHSIQRILYFQCASATGRPAGFQNYKSLDKPLRRDTEWFLKELNAALSRQSFIMQARYDVVKDRDMGADAKEMDFDAMSGILRWTEFPSVPQGRPHITHRKKIELWEQKKIWSLMADNNCMFKTEVIDECYRFYRDDVEFCLTRQFFLRPIEDYTPVEQRQGPTAPPVSQLPAFEDLTPVDAQNRWVLQVKAHVMKENDLEASRKAQGQLEGIRAELEGVFDFKSIDRKVHDTRVAQPQQNIQVLPQRVTLGKV</sequence>
<dbReference type="InterPro" id="IPR019095">
    <property type="entry name" value="Mediator_Med18"/>
</dbReference>
<gene>
    <name evidence="1" type="primary">MED18</name>
    <name evidence="2" type="ORF">F5Z01DRAFT_477133</name>
</gene>
<evidence type="ECO:0000313" key="2">
    <source>
        <dbReference type="EMBL" id="KAG9256545.1"/>
    </source>
</evidence>
<comment type="caution">
    <text evidence="2">The sequence shown here is derived from an EMBL/GenBank/DDBJ whole genome shotgun (WGS) entry which is preliminary data.</text>
</comment>
<comment type="subcellular location">
    <subcellularLocation>
        <location evidence="1">Nucleus</location>
    </subcellularLocation>
</comment>
<dbReference type="Proteomes" id="UP000887229">
    <property type="component" value="Unassembled WGS sequence"/>
</dbReference>
<keyword evidence="3" id="KW-1185">Reference proteome</keyword>
<dbReference type="OrthoDB" id="5348092at2759"/>
<dbReference type="GO" id="GO:0006357">
    <property type="term" value="P:regulation of transcription by RNA polymerase II"/>
    <property type="evidence" value="ECO:0007669"/>
    <property type="project" value="InterPro"/>
</dbReference>
<dbReference type="GO" id="GO:0016592">
    <property type="term" value="C:mediator complex"/>
    <property type="evidence" value="ECO:0007669"/>
    <property type="project" value="InterPro"/>
</dbReference>
<dbReference type="AlphaFoldDB" id="A0A9P8CRW2"/>
<keyword evidence="1" id="KW-0539">Nucleus</keyword>
<keyword evidence="1" id="KW-0805">Transcription regulation</keyword>
<reference evidence="2" key="1">
    <citation type="journal article" date="2021" name="IMA Fungus">
        <title>Genomic characterization of three marine fungi, including Emericellopsis atlantica sp. nov. with signatures of a generalist lifestyle and marine biomass degradation.</title>
        <authorList>
            <person name="Hagestad O.C."/>
            <person name="Hou L."/>
            <person name="Andersen J.H."/>
            <person name="Hansen E.H."/>
            <person name="Altermark B."/>
            <person name="Li C."/>
            <person name="Kuhnert E."/>
            <person name="Cox R.J."/>
            <person name="Crous P.W."/>
            <person name="Spatafora J.W."/>
            <person name="Lail K."/>
            <person name="Amirebrahimi M."/>
            <person name="Lipzen A."/>
            <person name="Pangilinan J."/>
            <person name="Andreopoulos W."/>
            <person name="Hayes R.D."/>
            <person name="Ng V."/>
            <person name="Grigoriev I.V."/>
            <person name="Jackson S.A."/>
            <person name="Sutton T.D.S."/>
            <person name="Dobson A.D.W."/>
            <person name="Rama T."/>
        </authorList>
    </citation>
    <scope>NUCLEOTIDE SEQUENCE</scope>
    <source>
        <strain evidence="2">TS7</strain>
    </source>
</reference>
<dbReference type="Gene3D" id="2.40.320.10">
    <property type="entry name" value="Hypothetical Protein Pfu-838710-001"/>
    <property type="match status" value="1"/>
</dbReference>
<comment type="subunit">
    <text evidence="1">Component of the Mediator complex.</text>
</comment>
<evidence type="ECO:0000313" key="3">
    <source>
        <dbReference type="Proteomes" id="UP000887229"/>
    </source>
</evidence>
<evidence type="ECO:0000256" key="1">
    <source>
        <dbReference type="RuleBase" id="RU364150"/>
    </source>
</evidence>
<comment type="similarity">
    <text evidence="1">Belongs to the Mediator complex subunit 18 family.</text>
</comment>
<organism evidence="2 3">
    <name type="scientific">Emericellopsis atlantica</name>
    <dbReference type="NCBI Taxonomy" id="2614577"/>
    <lineage>
        <taxon>Eukaryota</taxon>
        <taxon>Fungi</taxon>
        <taxon>Dikarya</taxon>
        <taxon>Ascomycota</taxon>
        <taxon>Pezizomycotina</taxon>
        <taxon>Sordariomycetes</taxon>
        <taxon>Hypocreomycetidae</taxon>
        <taxon>Hypocreales</taxon>
        <taxon>Bionectriaceae</taxon>
        <taxon>Emericellopsis</taxon>
    </lineage>
</organism>
<comment type="function">
    <text evidence="1">Component of the Mediator complex, a coactivator involved in the regulated transcription of nearly all RNA polymerase II-dependent genes. Mediator functions as a bridge to convey information from gene-specific regulatory proteins to the basal RNA polymerase II transcription machinery. Mediator is recruited to promoters by direct interactions with regulatory proteins and serves as a scaffold for the assembly of a functional preinitiation complex with RNA polymerase II and the general transcription factors.</text>
</comment>
<name>A0A9P8CRW2_9HYPO</name>